<dbReference type="Pfam" id="PF13454">
    <property type="entry name" value="NAD_binding_9"/>
    <property type="match status" value="1"/>
</dbReference>
<dbReference type="EMBL" id="RCHS01000498">
    <property type="protein sequence ID" value="RMX58526.1"/>
    <property type="molecule type" value="Genomic_DNA"/>
</dbReference>
<organism evidence="2 3">
    <name type="scientific">Pocillopora damicornis</name>
    <name type="common">Cauliflower coral</name>
    <name type="synonym">Millepora damicornis</name>
    <dbReference type="NCBI Taxonomy" id="46731"/>
    <lineage>
        <taxon>Eukaryota</taxon>
        <taxon>Metazoa</taxon>
        <taxon>Cnidaria</taxon>
        <taxon>Anthozoa</taxon>
        <taxon>Hexacorallia</taxon>
        <taxon>Scleractinia</taxon>
        <taxon>Astrocoeniina</taxon>
        <taxon>Pocilloporidae</taxon>
        <taxon>Pocillopora</taxon>
    </lineage>
</organism>
<dbReference type="PANTHER" id="PTHR40254:SF1">
    <property type="entry name" value="BLR0577 PROTEIN"/>
    <property type="match status" value="1"/>
</dbReference>
<name>A0A3M6UXW2_POCDA</name>
<dbReference type="Proteomes" id="UP000275408">
    <property type="component" value="Unassembled WGS sequence"/>
</dbReference>
<evidence type="ECO:0000313" key="2">
    <source>
        <dbReference type="EMBL" id="RMX58526.1"/>
    </source>
</evidence>
<dbReference type="AlphaFoldDB" id="A0A3M6UXW2"/>
<dbReference type="InterPro" id="IPR036188">
    <property type="entry name" value="FAD/NAD-bd_sf"/>
</dbReference>
<comment type="caution">
    <text evidence="2">The sequence shown here is derived from an EMBL/GenBank/DDBJ whole genome shotgun (WGS) entry which is preliminary data.</text>
</comment>
<evidence type="ECO:0000259" key="1">
    <source>
        <dbReference type="Pfam" id="PF13454"/>
    </source>
</evidence>
<feature type="domain" description="FAD-dependent urate hydroxylase HpyO/Asp monooxygenase CreE-like FAD/NAD(P)-binding" evidence="1">
    <location>
        <begin position="11"/>
        <end position="190"/>
    </location>
</feature>
<gene>
    <name evidence="2" type="ORF">pdam_00022565</name>
</gene>
<reference evidence="2 3" key="1">
    <citation type="journal article" date="2018" name="Sci. Rep.">
        <title>Comparative analysis of the Pocillopora damicornis genome highlights role of immune system in coral evolution.</title>
        <authorList>
            <person name="Cunning R."/>
            <person name="Bay R.A."/>
            <person name="Gillette P."/>
            <person name="Baker A.C."/>
            <person name="Traylor-Knowles N."/>
        </authorList>
    </citation>
    <scope>NUCLEOTIDE SEQUENCE [LARGE SCALE GENOMIC DNA]</scope>
    <source>
        <strain evidence="2">RSMAS</strain>
        <tissue evidence="2">Whole animal</tissue>
    </source>
</reference>
<sequence length="649" mass="73279">MSESRPEYDIAVVGAGAYGTAVLGQMSLHLVPKDQQECRILVVESSQELGPGMPYAKNMTIPDHIVNIAGGCTQITATYIPLSEQSDFLIWLRSLSPEHRASLEIEKVESPAWLHKPFPRFVVGLYLSDRFKQFVVALKKKGFIVDVRKQTKVTSVRLTMGNLDTSYGYELCFDKESKIFAKYVFLATGHWIYNRFPDFPRWLPSPFPPKEIQEKSQLGGSIGILGCSLSAIDAALTLSKKNGSFHASRQRGINTLKFVPFKGAEEFKMTMYGRKALLPQVMGVVVNKIFAHKYLTPSSFIPIIEANDGFLPLDDFWYLLKREIYDEVPHLRPHFPDDWETVSLEDAVSKMRKLLQATDPVDRLSRELEEAKDSLTSGVPLLLQNVFYQSYAIFDEAFNYFSAEDRIRFEEIKTELHLLIGPFPVQNAEKILSLMKGGYLKVTRIGKDYEIDEAEDRCGVKVSWRLNEETTFEACHDVIVDATGQKGAFEKDPSPLTRSLREGKLVSEILVPFRNILKSHKHENHPNVVSRDGTRYFRPSGALIDMNNFSLVPAAKDPHAPPIYYMGPFTMGQVAFPQDMSVVTTAAERSVEDLIERGALERDDSYSAEQDPMPMYGWLPNAKGDVSGQMGRMTKILSSKKENSQTKEL</sequence>
<dbReference type="OrthoDB" id="10268103at2759"/>
<protein>
    <recommendedName>
        <fullName evidence="1">FAD-dependent urate hydroxylase HpyO/Asp monooxygenase CreE-like FAD/NAD(P)-binding domain-containing protein</fullName>
    </recommendedName>
</protein>
<accession>A0A3M6UXW2</accession>
<dbReference type="InterPro" id="IPR052189">
    <property type="entry name" value="L-asp_N-monooxygenase_NS-form"/>
</dbReference>
<keyword evidence="3" id="KW-1185">Reference proteome</keyword>
<evidence type="ECO:0000313" key="3">
    <source>
        <dbReference type="Proteomes" id="UP000275408"/>
    </source>
</evidence>
<dbReference type="STRING" id="46731.A0A3M6UXW2"/>
<dbReference type="Gene3D" id="3.50.50.60">
    <property type="entry name" value="FAD/NAD(P)-binding domain"/>
    <property type="match status" value="1"/>
</dbReference>
<proteinExistence type="predicted"/>
<dbReference type="InterPro" id="IPR038732">
    <property type="entry name" value="HpyO/CreE_NAD-binding"/>
</dbReference>
<dbReference type="SUPFAM" id="SSF51905">
    <property type="entry name" value="FAD/NAD(P)-binding domain"/>
    <property type="match status" value="1"/>
</dbReference>
<dbReference type="PANTHER" id="PTHR40254">
    <property type="entry name" value="BLR0577 PROTEIN"/>
    <property type="match status" value="1"/>
</dbReference>